<dbReference type="AlphaFoldDB" id="A0A0C9Z0C4"/>
<reference evidence="2" key="2">
    <citation type="submission" date="2015-01" db="EMBL/GenBank/DDBJ databases">
        <title>Evolutionary Origins and Diversification of the Mycorrhizal Mutualists.</title>
        <authorList>
            <consortium name="DOE Joint Genome Institute"/>
            <consortium name="Mycorrhizal Genomics Consortium"/>
            <person name="Kohler A."/>
            <person name="Kuo A."/>
            <person name="Nagy L.G."/>
            <person name="Floudas D."/>
            <person name="Copeland A."/>
            <person name="Barry K.W."/>
            <person name="Cichocki N."/>
            <person name="Veneault-Fourrey C."/>
            <person name="LaButti K."/>
            <person name="Lindquist E.A."/>
            <person name="Lipzen A."/>
            <person name="Lundell T."/>
            <person name="Morin E."/>
            <person name="Murat C."/>
            <person name="Riley R."/>
            <person name="Ohm R."/>
            <person name="Sun H."/>
            <person name="Tunlid A."/>
            <person name="Henrissat B."/>
            <person name="Grigoriev I.V."/>
            <person name="Hibbett D.S."/>
            <person name="Martin F."/>
        </authorList>
    </citation>
    <scope>NUCLEOTIDE SEQUENCE [LARGE SCALE GENOMIC DNA]</scope>
    <source>
        <strain evidence="2">441</strain>
    </source>
</reference>
<gene>
    <name evidence="1" type="ORF">PISMIDRAFT_618470</name>
</gene>
<name>A0A0C9Z0C4_9AGAM</name>
<accession>A0A0C9Z0C4</accession>
<dbReference type="HOGENOM" id="CLU_2198011_0_0_1"/>
<proteinExistence type="predicted"/>
<evidence type="ECO:0000313" key="1">
    <source>
        <dbReference type="EMBL" id="KIK19749.1"/>
    </source>
</evidence>
<evidence type="ECO:0000313" key="2">
    <source>
        <dbReference type="Proteomes" id="UP000054018"/>
    </source>
</evidence>
<sequence>MSESRGVDVHAYILGVNPGWIIRRPLQGSVDDNNALASWMSSSKTGGWSLGSYTRQLPLSTAGSTVYMVIWYSANDALTATRHLRSTTTVLGTFESRNETRTFHCILG</sequence>
<protein>
    <submittedName>
        <fullName evidence="1">Uncharacterized protein</fullName>
    </submittedName>
</protein>
<reference evidence="1 2" key="1">
    <citation type="submission" date="2014-04" db="EMBL/GenBank/DDBJ databases">
        <authorList>
            <consortium name="DOE Joint Genome Institute"/>
            <person name="Kuo A."/>
            <person name="Kohler A."/>
            <person name="Costa M.D."/>
            <person name="Nagy L.G."/>
            <person name="Floudas D."/>
            <person name="Copeland A."/>
            <person name="Barry K.W."/>
            <person name="Cichocki N."/>
            <person name="Veneault-Fourrey C."/>
            <person name="LaButti K."/>
            <person name="Lindquist E.A."/>
            <person name="Lipzen A."/>
            <person name="Lundell T."/>
            <person name="Morin E."/>
            <person name="Murat C."/>
            <person name="Sun H."/>
            <person name="Tunlid A."/>
            <person name="Henrissat B."/>
            <person name="Grigoriev I.V."/>
            <person name="Hibbett D.S."/>
            <person name="Martin F."/>
            <person name="Nordberg H.P."/>
            <person name="Cantor M.N."/>
            <person name="Hua S.X."/>
        </authorList>
    </citation>
    <scope>NUCLEOTIDE SEQUENCE [LARGE SCALE GENOMIC DNA]</scope>
    <source>
        <strain evidence="1 2">441</strain>
    </source>
</reference>
<dbReference type="Proteomes" id="UP000054018">
    <property type="component" value="Unassembled WGS sequence"/>
</dbReference>
<dbReference type="EMBL" id="KN833779">
    <property type="protein sequence ID" value="KIK19749.1"/>
    <property type="molecule type" value="Genomic_DNA"/>
</dbReference>
<organism evidence="1 2">
    <name type="scientific">Pisolithus microcarpus 441</name>
    <dbReference type="NCBI Taxonomy" id="765257"/>
    <lineage>
        <taxon>Eukaryota</taxon>
        <taxon>Fungi</taxon>
        <taxon>Dikarya</taxon>
        <taxon>Basidiomycota</taxon>
        <taxon>Agaricomycotina</taxon>
        <taxon>Agaricomycetes</taxon>
        <taxon>Agaricomycetidae</taxon>
        <taxon>Boletales</taxon>
        <taxon>Sclerodermatineae</taxon>
        <taxon>Pisolithaceae</taxon>
        <taxon>Pisolithus</taxon>
    </lineage>
</organism>
<keyword evidence="2" id="KW-1185">Reference proteome</keyword>